<proteinExistence type="predicted"/>
<comment type="caution">
    <text evidence="2">The sequence shown here is derived from an EMBL/GenBank/DDBJ whole genome shotgun (WGS) entry which is preliminary data.</text>
</comment>
<dbReference type="Pfam" id="PF12674">
    <property type="entry name" value="Zn_ribbon_2"/>
    <property type="match status" value="1"/>
</dbReference>
<dbReference type="AlphaFoldDB" id="A0A5J4PCL5"/>
<gene>
    <name evidence="2" type="ORF">EZS27_042090</name>
</gene>
<evidence type="ECO:0000313" key="2">
    <source>
        <dbReference type="EMBL" id="KAA6306253.1"/>
    </source>
</evidence>
<reference evidence="2" key="1">
    <citation type="submission" date="2019-03" db="EMBL/GenBank/DDBJ databases">
        <title>Single cell metagenomics reveals metabolic interactions within the superorganism composed of flagellate Streblomastix strix and complex community of Bacteroidetes bacteria on its surface.</title>
        <authorList>
            <person name="Treitli S.C."/>
            <person name="Kolisko M."/>
            <person name="Husnik F."/>
            <person name="Keeling P."/>
            <person name="Hampl V."/>
        </authorList>
    </citation>
    <scope>NUCLEOTIDE SEQUENCE</scope>
    <source>
        <strain evidence="2">STM</strain>
    </source>
</reference>
<dbReference type="InterPro" id="IPR025868">
    <property type="entry name" value="Zn_ribbon_dom_put"/>
</dbReference>
<dbReference type="EMBL" id="SNRY01010052">
    <property type="protein sequence ID" value="KAA6306253.1"/>
    <property type="molecule type" value="Genomic_DNA"/>
</dbReference>
<feature type="domain" description="Putative zinc ribbon" evidence="1">
    <location>
        <begin position="5"/>
        <end position="89"/>
    </location>
</feature>
<sequence length="90" mass="10033">MEQKLCQSCAMPLTDAALIGTNADGSKNEDYCVYCYADGHFTSDSTMDGMIETCLGFLDEFNKDSGTKLTREEAKAQMTASFPQLKRWKK</sequence>
<name>A0A5J4PCL5_9ZZZZ</name>
<evidence type="ECO:0000259" key="1">
    <source>
        <dbReference type="Pfam" id="PF12674"/>
    </source>
</evidence>
<protein>
    <recommendedName>
        <fullName evidence="1">Putative zinc ribbon domain-containing protein</fullName>
    </recommendedName>
</protein>
<organism evidence="2">
    <name type="scientific">termite gut metagenome</name>
    <dbReference type="NCBI Taxonomy" id="433724"/>
    <lineage>
        <taxon>unclassified sequences</taxon>
        <taxon>metagenomes</taxon>
        <taxon>organismal metagenomes</taxon>
    </lineage>
</organism>
<accession>A0A5J4PCL5</accession>